<evidence type="ECO:0000256" key="4">
    <source>
        <dbReference type="ARBA" id="ARBA00022692"/>
    </source>
</evidence>
<reference evidence="11" key="1">
    <citation type="submission" date="2013-05" db="EMBL/GenBank/DDBJ databases">
        <authorList>
            <person name="Yim A.K.Y."/>
            <person name="Chan T.F."/>
            <person name="Ji K.M."/>
            <person name="Liu X.Y."/>
            <person name="Zhou J.W."/>
            <person name="Li R.Q."/>
            <person name="Yang K.Y."/>
            <person name="Li J."/>
            <person name="Li M."/>
            <person name="Law P.T.W."/>
            <person name="Wu Y.L."/>
            <person name="Cai Z.L."/>
            <person name="Qin H."/>
            <person name="Bao Y."/>
            <person name="Leung R.K.K."/>
            <person name="Ng P.K.S."/>
            <person name="Zou J."/>
            <person name="Zhong X.J."/>
            <person name="Ran P.X."/>
            <person name="Zhong N.S."/>
            <person name="Liu Z.G."/>
            <person name="Tsui S.K.W."/>
        </authorList>
    </citation>
    <scope>NUCLEOTIDE SEQUENCE</scope>
    <source>
        <strain evidence="11">Derf</strain>
        <tissue evidence="11">Whole organism</tissue>
    </source>
</reference>
<feature type="transmembrane region" description="Helical" evidence="9">
    <location>
        <begin position="290"/>
        <end position="309"/>
    </location>
</feature>
<dbReference type="PANTHER" id="PTHR16228">
    <property type="entry name" value="DIVALENT CATION TRANSPORTER SOLUTE CARRIER FAMILY 41"/>
    <property type="match status" value="1"/>
</dbReference>
<evidence type="ECO:0000256" key="8">
    <source>
        <dbReference type="ARBA" id="ARBA00023136"/>
    </source>
</evidence>
<dbReference type="SUPFAM" id="SSF161093">
    <property type="entry name" value="MgtE membrane domain-like"/>
    <property type="match status" value="2"/>
</dbReference>
<comment type="subcellular location">
    <subcellularLocation>
        <location evidence="1">Membrane</location>
        <topology evidence="1">Multi-pass membrane protein</topology>
    </subcellularLocation>
</comment>
<feature type="transmembrane region" description="Helical" evidence="9">
    <location>
        <begin position="515"/>
        <end position="539"/>
    </location>
</feature>
<keyword evidence="3" id="KW-0813">Transport</keyword>
<evidence type="ECO:0000259" key="10">
    <source>
        <dbReference type="Pfam" id="PF01769"/>
    </source>
</evidence>
<dbReference type="InterPro" id="IPR036739">
    <property type="entry name" value="SLC41_membr_dom_sf"/>
</dbReference>
<dbReference type="Gene3D" id="1.10.357.20">
    <property type="entry name" value="SLC41 divalent cation transporters, integral membrane domain"/>
    <property type="match status" value="2"/>
</dbReference>
<dbReference type="GO" id="GO:0005886">
    <property type="term" value="C:plasma membrane"/>
    <property type="evidence" value="ECO:0007669"/>
    <property type="project" value="TreeGrafter"/>
</dbReference>
<feature type="transmembrane region" description="Helical" evidence="9">
    <location>
        <begin position="167"/>
        <end position="186"/>
    </location>
</feature>
<feature type="domain" description="SLC41A/MgtE integral membrane" evidence="10">
    <location>
        <begin position="172"/>
        <end position="306"/>
    </location>
</feature>
<keyword evidence="6 9" id="KW-1133">Transmembrane helix</keyword>
<keyword evidence="4 9" id="KW-0812">Transmembrane</keyword>
<gene>
    <name evidence="11" type="ORF">DERF_002412</name>
</gene>
<evidence type="ECO:0000313" key="11">
    <source>
        <dbReference type="EMBL" id="KAH9528466.1"/>
    </source>
</evidence>
<evidence type="ECO:0000256" key="1">
    <source>
        <dbReference type="ARBA" id="ARBA00004141"/>
    </source>
</evidence>
<accession>A0A922IBI0</accession>
<keyword evidence="8 9" id="KW-0472">Membrane</keyword>
<protein>
    <recommendedName>
        <fullName evidence="10">SLC41A/MgtE integral membrane domain-containing protein</fullName>
    </recommendedName>
</protein>
<dbReference type="GO" id="GO:0008324">
    <property type="term" value="F:monoatomic cation transmembrane transporter activity"/>
    <property type="evidence" value="ECO:0007669"/>
    <property type="project" value="InterPro"/>
</dbReference>
<dbReference type="FunFam" id="1.10.357.20:FF:000001">
    <property type="entry name" value="Solute carrier family 41 member 2"/>
    <property type="match status" value="1"/>
</dbReference>
<dbReference type="InterPro" id="IPR045349">
    <property type="entry name" value="SLC41A1-3"/>
</dbReference>
<dbReference type="Pfam" id="PF01769">
    <property type="entry name" value="MgtE"/>
    <property type="match status" value="2"/>
</dbReference>
<feature type="domain" description="SLC41A/MgtE integral membrane" evidence="10">
    <location>
        <begin position="385"/>
        <end position="530"/>
    </location>
</feature>
<proteinExistence type="inferred from homology"/>
<dbReference type="Proteomes" id="UP000790347">
    <property type="component" value="Unassembled WGS sequence"/>
</dbReference>
<evidence type="ECO:0000256" key="2">
    <source>
        <dbReference type="ARBA" id="ARBA00009749"/>
    </source>
</evidence>
<evidence type="ECO:0000256" key="9">
    <source>
        <dbReference type="SAM" id="Phobius"/>
    </source>
</evidence>
<feature type="transmembrane region" description="Helical" evidence="9">
    <location>
        <begin position="478"/>
        <end position="503"/>
    </location>
</feature>
<feature type="transmembrane region" description="Helical" evidence="9">
    <location>
        <begin position="321"/>
        <end position="340"/>
    </location>
</feature>
<evidence type="ECO:0000256" key="6">
    <source>
        <dbReference type="ARBA" id="ARBA00022989"/>
    </source>
</evidence>
<name>A0A922IBI0_DERFA</name>
<evidence type="ECO:0000256" key="3">
    <source>
        <dbReference type="ARBA" id="ARBA00022448"/>
    </source>
</evidence>
<feature type="transmembrane region" description="Helical" evidence="9">
    <location>
        <begin position="443"/>
        <end position="466"/>
    </location>
</feature>
<dbReference type="PANTHER" id="PTHR16228:SF7">
    <property type="entry name" value="SLC41A_MGTE INTEGRAL MEMBRANE DOMAIN-CONTAINING PROTEIN"/>
    <property type="match status" value="1"/>
</dbReference>
<evidence type="ECO:0000313" key="12">
    <source>
        <dbReference type="Proteomes" id="UP000790347"/>
    </source>
</evidence>
<comment type="caution">
    <text evidence="11">The sequence shown here is derived from an EMBL/GenBank/DDBJ whole genome shotgun (WGS) entry which is preliminary data.</text>
</comment>
<dbReference type="EMBL" id="ASGP02000001">
    <property type="protein sequence ID" value="KAH9528466.1"/>
    <property type="molecule type" value="Genomic_DNA"/>
</dbReference>
<reference evidence="11" key="2">
    <citation type="journal article" date="2022" name="Res Sq">
        <title>Comparative Genomics Reveals Insights into the Divergent Evolution of Astigmatic Mites and Household Pest Adaptations.</title>
        <authorList>
            <person name="Xiong Q."/>
            <person name="Wan A.T.-Y."/>
            <person name="Liu X.-Y."/>
            <person name="Fung C.S.-H."/>
            <person name="Xiao X."/>
            <person name="Malainual N."/>
            <person name="Hou J."/>
            <person name="Wang L."/>
            <person name="Wang M."/>
            <person name="Yang K."/>
            <person name="Cui Y."/>
            <person name="Leung E."/>
            <person name="Nong W."/>
            <person name="Shin S.-K."/>
            <person name="Au S."/>
            <person name="Jeong K.Y."/>
            <person name="Chew F.T."/>
            <person name="Hui J."/>
            <person name="Leung T.F."/>
            <person name="Tungtrongchitr A."/>
            <person name="Zhong N."/>
            <person name="Liu Z."/>
            <person name="Tsui S."/>
        </authorList>
    </citation>
    <scope>NUCLEOTIDE SEQUENCE</scope>
    <source>
        <strain evidence="11">Derf</strain>
        <tissue evidence="11">Whole organism</tissue>
    </source>
</reference>
<keyword evidence="12" id="KW-1185">Reference proteome</keyword>
<sequence length="592" mass="65366">MQLKEVNEFCGNGIGNISETTEQSTNESIAGVNGVINKAYLNEAEEEEEKEMKKSKISIIITNGDDQNNNPIMDDMDPKKMNNNTKSLAMINGDIEKQSSVSSTNVSTIDDDDDDDEKKTLYQIQTSWAVLRQMLLPFLIAGIGSVFAGVVLNAVTQWPVFVDIPQISIMVTAFLGLIGNIETTLASRLSTQANLGRMDSWHGIRDIVFGNFMVIQCQASTVGLFAAICSLAISAIREETRQKISTDSIILLCSTSVVTSIIANTLIATMIIIVILVARRLRINPDNISTPVAASMGDVCTISILAHVGQYLYELQYGRQIQITLMVLCLCAAPVFGVFARRNRWTKSVIYSGWTAILGAVIIEQPGGVVMEKAFQNYKVMSTFQPLVNGIGSNLVGIQTSRMSTFLHASAPKGLLPTSNPTPFVSPWFVFCSKDLHARMARLLMMVIVPAHLFYMAIIFTLQSTFDFNFVVTGPFMSVYIIAVVLQLALLLYLAYISVFWAWKHRINPDNSAIPFTSALADVFGNCLMAVAFTFLKWINDENTTIMENNDNNDASLMTTIFTNYNNNNNLTTSTIATTTEQLLNNSTIIYY</sequence>
<feature type="transmembrane region" description="Helical" evidence="9">
    <location>
        <begin position="135"/>
        <end position="155"/>
    </location>
</feature>
<feature type="transmembrane region" description="Helical" evidence="9">
    <location>
        <begin position="207"/>
        <end position="236"/>
    </location>
</feature>
<comment type="similarity">
    <text evidence="2">Belongs to the SLC41A transporter family.</text>
</comment>
<dbReference type="AlphaFoldDB" id="A0A922IBI0"/>
<feature type="transmembrane region" description="Helical" evidence="9">
    <location>
        <begin position="248"/>
        <end position="278"/>
    </location>
</feature>
<dbReference type="InterPro" id="IPR006667">
    <property type="entry name" value="SLC41_membr_dom"/>
</dbReference>
<keyword evidence="5" id="KW-0460">Magnesium</keyword>
<evidence type="ECO:0000256" key="7">
    <source>
        <dbReference type="ARBA" id="ARBA00023065"/>
    </source>
</evidence>
<keyword evidence="7" id="KW-0406">Ion transport</keyword>
<evidence type="ECO:0000256" key="5">
    <source>
        <dbReference type="ARBA" id="ARBA00022842"/>
    </source>
</evidence>
<organism evidence="11 12">
    <name type="scientific">Dermatophagoides farinae</name>
    <name type="common">American house dust mite</name>
    <dbReference type="NCBI Taxonomy" id="6954"/>
    <lineage>
        <taxon>Eukaryota</taxon>
        <taxon>Metazoa</taxon>
        <taxon>Ecdysozoa</taxon>
        <taxon>Arthropoda</taxon>
        <taxon>Chelicerata</taxon>
        <taxon>Arachnida</taxon>
        <taxon>Acari</taxon>
        <taxon>Acariformes</taxon>
        <taxon>Sarcoptiformes</taxon>
        <taxon>Astigmata</taxon>
        <taxon>Psoroptidia</taxon>
        <taxon>Analgoidea</taxon>
        <taxon>Pyroglyphidae</taxon>
        <taxon>Dermatophagoidinae</taxon>
        <taxon>Dermatophagoides</taxon>
    </lineage>
</organism>